<dbReference type="AntiFam" id="ANF00142">
    <property type="entry name" value="Shadow ORF (opposite yadG)"/>
</dbReference>
<dbReference type="AntiFam" id="ANF00095">
    <property type="entry name" value="Shadow ORF (opposite ABC transporters)"/>
</dbReference>
<evidence type="ECO:0000313" key="1">
    <source>
        <dbReference type="EMBL" id="CDX20985.1"/>
    </source>
</evidence>
<reference evidence="2" key="1">
    <citation type="submission" date="2014-08" db="EMBL/GenBank/DDBJ databases">
        <authorList>
            <person name="Moulin L."/>
        </authorList>
    </citation>
    <scope>NUCLEOTIDE SEQUENCE [LARGE SCALE GENOMIC DNA]</scope>
</reference>
<evidence type="ECO:0000313" key="2">
    <source>
        <dbReference type="Proteomes" id="UP000045285"/>
    </source>
</evidence>
<accession>A0A090E1N2</accession>
<proteinExistence type="predicted"/>
<dbReference type="Proteomes" id="UP000045285">
    <property type="component" value="Unassembled WGS sequence"/>
</dbReference>
<dbReference type="EMBL" id="CCMZ01000028">
    <property type="protein sequence ID" value="CDX20985.1"/>
    <property type="molecule type" value="Genomic_DNA"/>
</dbReference>
<dbReference type="AlphaFoldDB" id="A0A090E1N2"/>
<name>A0A090E1N2_MESPL</name>
<protein>
    <submittedName>
        <fullName evidence="1">6-pyruvoyl-tetrahydropterin synthase</fullName>
    </submittedName>
</protein>
<sequence>MGLSWGRLVISLLRILGRPLAPCRRCSTSLTAWSVAQDLPEEGARAFRLRRAEECLRFVLLHDLALIHEDHTVCHRLGKTHFMSDAEHRHALLGERNHRIEHFLDHLRIESRSRFIEQHYTWLHAQRPRDRHALLLTARELARILMRLIRYPDLLEEMHGYLSGLPFWYLADPDRGEGAVLEDSQVWKEIEVLEHHPDFATDFLDLFEVVGQLNAVDDDLARLMVLEPVDAADHGRFAGAGWPANDDPLSTAHSQIDVSQGMKITVPLVHGCNLDGRF</sequence>
<keyword evidence="2" id="KW-1185">Reference proteome</keyword>
<gene>
    <name evidence="1" type="ORF">MPL3356_340126</name>
</gene>
<organism evidence="1 2">
    <name type="scientific">Mesorhizobium plurifarium</name>
    <dbReference type="NCBI Taxonomy" id="69974"/>
    <lineage>
        <taxon>Bacteria</taxon>
        <taxon>Pseudomonadati</taxon>
        <taxon>Pseudomonadota</taxon>
        <taxon>Alphaproteobacteria</taxon>
        <taxon>Hyphomicrobiales</taxon>
        <taxon>Phyllobacteriaceae</taxon>
        <taxon>Mesorhizobium</taxon>
    </lineage>
</organism>